<dbReference type="OrthoDB" id="9809720at2"/>
<reference evidence="6 7" key="1">
    <citation type="submission" date="2016-11" db="EMBL/GenBank/DDBJ databases">
        <authorList>
            <person name="Jaros S."/>
            <person name="Januszkiewicz K."/>
            <person name="Wedrychowicz H."/>
        </authorList>
    </citation>
    <scope>NUCLEOTIDE SEQUENCE [LARGE SCALE GENOMIC DNA]</scope>
    <source>
        <strain evidence="6 7">DSM 18119</strain>
    </source>
</reference>
<dbReference type="PANTHER" id="PTHR35008">
    <property type="entry name" value="BLL4482 PROTEIN-RELATED"/>
    <property type="match status" value="1"/>
</dbReference>
<dbReference type="InterPro" id="IPR036909">
    <property type="entry name" value="Cyt_c-like_dom_sf"/>
</dbReference>
<dbReference type="PANTHER" id="PTHR35008:SF4">
    <property type="entry name" value="BLL4482 PROTEIN"/>
    <property type="match status" value="1"/>
</dbReference>
<evidence type="ECO:0000256" key="3">
    <source>
        <dbReference type="ARBA" id="ARBA00023004"/>
    </source>
</evidence>
<evidence type="ECO:0000259" key="5">
    <source>
        <dbReference type="PROSITE" id="PS51007"/>
    </source>
</evidence>
<dbReference type="GO" id="GO:0046872">
    <property type="term" value="F:metal ion binding"/>
    <property type="evidence" value="ECO:0007669"/>
    <property type="project" value="UniProtKB-KW"/>
</dbReference>
<name>A0A1M4SWU7_9BACT</name>
<keyword evidence="2 4" id="KW-0479">Metal-binding</keyword>
<evidence type="ECO:0000256" key="4">
    <source>
        <dbReference type="PROSITE-ProRule" id="PRU00433"/>
    </source>
</evidence>
<dbReference type="AlphaFoldDB" id="A0A1M4SWU7"/>
<sequence>MRKSNLLLCLVSIALLQVQCNSNEPKTLVAGESTFNGFESQVEWGRHLVIVSACHDCHSPKKMTAEGMVIDSSRMLSGHIAGSPEPNVNKKEMQQKGLVVTNDLTTWVGPWGTSYTANLTSDATGIGNWTEAQFMLAIKEGKYKGLPGSRNLLPPMPWQMYRNLTDEELKAIFAYLQTTNPVKNIVPQPLPPAAK</sequence>
<evidence type="ECO:0000313" key="7">
    <source>
        <dbReference type="Proteomes" id="UP000184048"/>
    </source>
</evidence>
<evidence type="ECO:0000256" key="1">
    <source>
        <dbReference type="ARBA" id="ARBA00022617"/>
    </source>
</evidence>
<accession>A0A1M4SWU7</accession>
<keyword evidence="7" id="KW-1185">Reference proteome</keyword>
<feature type="domain" description="Cytochrome c" evidence="5">
    <location>
        <begin position="26"/>
        <end position="180"/>
    </location>
</feature>
<evidence type="ECO:0000313" key="6">
    <source>
        <dbReference type="EMBL" id="SHE36665.1"/>
    </source>
</evidence>
<dbReference type="Pfam" id="PF00034">
    <property type="entry name" value="Cytochrom_C"/>
    <property type="match status" value="1"/>
</dbReference>
<dbReference type="Gene3D" id="1.10.760.10">
    <property type="entry name" value="Cytochrome c-like domain"/>
    <property type="match status" value="1"/>
</dbReference>
<gene>
    <name evidence="6" type="ORF">SAMN02745131_00259</name>
</gene>
<dbReference type="SUPFAM" id="SSF46626">
    <property type="entry name" value="Cytochrome c"/>
    <property type="match status" value="1"/>
</dbReference>
<dbReference type="RefSeq" id="WP_072833417.1">
    <property type="nucleotide sequence ID" value="NZ_FQUU01000001.1"/>
</dbReference>
<dbReference type="PROSITE" id="PS51007">
    <property type="entry name" value="CYTC"/>
    <property type="match status" value="1"/>
</dbReference>
<keyword evidence="1 4" id="KW-0349">Heme</keyword>
<dbReference type="InterPro" id="IPR051459">
    <property type="entry name" value="Cytochrome_c-type_DH"/>
</dbReference>
<proteinExistence type="predicted"/>
<dbReference type="GO" id="GO:0009055">
    <property type="term" value="F:electron transfer activity"/>
    <property type="evidence" value="ECO:0007669"/>
    <property type="project" value="InterPro"/>
</dbReference>
<dbReference type="GO" id="GO:0020037">
    <property type="term" value="F:heme binding"/>
    <property type="evidence" value="ECO:0007669"/>
    <property type="project" value="InterPro"/>
</dbReference>
<dbReference type="Proteomes" id="UP000184048">
    <property type="component" value="Unassembled WGS sequence"/>
</dbReference>
<dbReference type="EMBL" id="FQUU01000001">
    <property type="protein sequence ID" value="SHE36665.1"/>
    <property type="molecule type" value="Genomic_DNA"/>
</dbReference>
<dbReference type="STRING" id="1121884.SAMN02745131_00259"/>
<keyword evidence="3 4" id="KW-0408">Iron</keyword>
<evidence type="ECO:0000256" key="2">
    <source>
        <dbReference type="ARBA" id="ARBA00022723"/>
    </source>
</evidence>
<protein>
    <submittedName>
        <fullName evidence="6">Cytochrome c</fullName>
    </submittedName>
</protein>
<dbReference type="InterPro" id="IPR009056">
    <property type="entry name" value="Cyt_c-like_dom"/>
</dbReference>
<organism evidence="6 7">
    <name type="scientific">Flavisolibacter ginsengisoli DSM 18119</name>
    <dbReference type="NCBI Taxonomy" id="1121884"/>
    <lineage>
        <taxon>Bacteria</taxon>
        <taxon>Pseudomonadati</taxon>
        <taxon>Bacteroidota</taxon>
        <taxon>Chitinophagia</taxon>
        <taxon>Chitinophagales</taxon>
        <taxon>Chitinophagaceae</taxon>
        <taxon>Flavisolibacter</taxon>
    </lineage>
</organism>